<sequence length="255" mass="28298">MIYIKTPEEIEKIKIASRAVGTILYEAKKLAVDGATAWDFEFLADRILKEFRCKPAFKGYNGYPYITTVSVNNEVIHGFPLKKKVFKNGDVVSLDVGAVFDGYYGDGAYTYIIGQTDENGEKLVKVTKKALDIAVNKVREGVRLGDISWAIQKYVEDNGFNVVRDFVGHGVGRSLHEDPQIPNYGRQGTGIILKAGMTLAIEPMVTEGGWHVEILEDGWTVVTRDGKRAAHFEHTVLVKKNGAEVLTLRGDAFVE</sequence>
<dbReference type="CDD" id="cd01086">
    <property type="entry name" value="MetAP1"/>
    <property type="match status" value="1"/>
</dbReference>
<feature type="binding site" evidence="6">
    <location>
        <position position="202"/>
    </location>
    <ligand>
        <name>a divalent metal cation</name>
        <dbReference type="ChEBI" id="CHEBI:60240"/>
        <label>2</label>
        <note>catalytic</note>
    </ligand>
</feature>
<dbReference type="EMBL" id="FQXN01000005">
    <property type="protein sequence ID" value="SHH49868.1"/>
    <property type="molecule type" value="Genomic_DNA"/>
</dbReference>
<evidence type="ECO:0000256" key="7">
    <source>
        <dbReference type="RuleBase" id="RU003653"/>
    </source>
</evidence>
<dbReference type="InterPro" id="IPR036005">
    <property type="entry name" value="Creatinase/aminopeptidase-like"/>
</dbReference>
<keyword evidence="10" id="KW-1185">Reference proteome</keyword>
<comment type="function">
    <text evidence="1 6">Removes the N-terminal methionine from nascent proteins. The N-terminal methionine is often cleaved when the second residue in the primary sequence is small and uncharged (Met-Ala-, Cys, Gly, Pro, Ser, Thr, or Val). Requires deformylation of the N(alpha)-formylated initiator methionine before it can be hydrolyzed.</text>
</comment>
<dbReference type="EC" id="3.4.11.18" evidence="6 7"/>
<dbReference type="RefSeq" id="WP_073073366.1">
    <property type="nucleotide sequence ID" value="NZ_FQXN01000005.1"/>
</dbReference>
<evidence type="ECO:0000256" key="6">
    <source>
        <dbReference type="HAMAP-Rule" id="MF_01974"/>
    </source>
</evidence>
<comment type="cofactor">
    <cofactor evidence="6">
        <name>Co(2+)</name>
        <dbReference type="ChEBI" id="CHEBI:48828"/>
    </cofactor>
    <cofactor evidence="6">
        <name>Zn(2+)</name>
        <dbReference type="ChEBI" id="CHEBI:29105"/>
    </cofactor>
    <cofactor evidence="6">
        <name>Mn(2+)</name>
        <dbReference type="ChEBI" id="CHEBI:29035"/>
    </cofactor>
    <cofactor evidence="6">
        <name>Fe(2+)</name>
        <dbReference type="ChEBI" id="CHEBI:29033"/>
    </cofactor>
    <text evidence="6">Binds 2 divalent metal cations per subunit. Has a high-affinity and a low affinity metal-binding site. The true nature of the physiological cofactor is under debate. The enzyme is active with cobalt, zinc, manganese or divalent iron ions. Most likely, methionine aminopeptidases function as mononuclear Fe(2+)-metalloproteases under physiological conditions, and the catalytically relevant metal-binding site has been assigned to the histidine-containing high-affinity site.</text>
</comment>
<evidence type="ECO:0000259" key="8">
    <source>
        <dbReference type="Pfam" id="PF00557"/>
    </source>
</evidence>
<feature type="binding site" evidence="6">
    <location>
        <position position="233"/>
    </location>
    <ligand>
        <name>a divalent metal cation</name>
        <dbReference type="ChEBI" id="CHEBI:60240"/>
        <label>1</label>
    </ligand>
</feature>
<evidence type="ECO:0000313" key="10">
    <source>
        <dbReference type="Proteomes" id="UP000242592"/>
    </source>
</evidence>
<dbReference type="SUPFAM" id="SSF55920">
    <property type="entry name" value="Creatinase/aminopeptidase"/>
    <property type="match status" value="1"/>
</dbReference>
<dbReference type="Pfam" id="PF00557">
    <property type="entry name" value="Peptidase_M24"/>
    <property type="match status" value="1"/>
</dbReference>
<keyword evidence="4 6" id="KW-0479">Metal-binding</keyword>
<feature type="binding site" evidence="6">
    <location>
        <position position="77"/>
    </location>
    <ligand>
        <name>substrate</name>
    </ligand>
</feature>
<protein>
    <recommendedName>
        <fullName evidence="6 7">Methionine aminopeptidase</fullName>
        <shortName evidence="6">MAP</shortName>
        <shortName evidence="6">MetAP</shortName>
        <ecNumber evidence="6 7">3.4.11.18</ecNumber>
    </recommendedName>
    <alternativeName>
        <fullName evidence="6">Peptidase M</fullName>
    </alternativeName>
</protein>
<name>A0A1M5TGS4_9BACT</name>
<evidence type="ECO:0000256" key="2">
    <source>
        <dbReference type="ARBA" id="ARBA00022438"/>
    </source>
</evidence>
<evidence type="ECO:0000256" key="4">
    <source>
        <dbReference type="ARBA" id="ARBA00022723"/>
    </source>
</evidence>
<organism evidence="9 10">
    <name type="scientific">Thermosipho atlanticus DSM 15807</name>
    <dbReference type="NCBI Taxonomy" id="1123380"/>
    <lineage>
        <taxon>Bacteria</taxon>
        <taxon>Thermotogati</taxon>
        <taxon>Thermotogota</taxon>
        <taxon>Thermotogae</taxon>
        <taxon>Thermotogales</taxon>
        <taxon>Fervidobacteriaceae</taxon>
        <taxon>Thermosipho</taxon>
    </lineage>
</organism>
<keyword evidence="5 6" id="KW-0378">Hydrolase</keyword>
<evidence type="ECO:0000256" key="1">
    <source>
        <dbReference type="ARBA" id="ARBA00002521"/>
    </source>
</evidence>
<evidence type="ECO:0000256" key="5">
    <source>
        <dbReference type="ARBA" id="ARBA00022801"/>
    </source>
</evidence>
<dbReference type="GO" id="GO:0070006">
    <property type="term" value="F:metalloaminopeptidase activity"/>
    <property type="evidence" value="ECO:0007669"/>
    <property type="project" value="UniProtKB-UniRule"/>
</dbReference>
<dbReference type="Gene3D" id="3.90.230.10">
    <property type="entry name" value="Creatinase/methionine aminopeptidase superfamily"/>
    <property type="match status" value="1"/>
</dbReference>
<dbReference type="GO" id="GO:0005829">
    <property type="term" value="C:cytosol"/>
    <property type="evidence" value="ECO:0007669"/>
    <property type="project" value="TreeGrafter"/>
</dbReference>
<comment type="subunit">
    <text evidence="6">Monomer.</text>
</comment>
<comment type="similarity">
    <text evidence="6">Belongs to the peptidase M24A family. Methionine aminopeptidase type 1 subfamily.</text>
</comment>
<dbReference type="NCBIfam" id="TIGR00500">
    <property type="entry name" value="met_pdase_I"/>
    <property type="match status" value="1"/>
</dbReference>
<feature type="binding site" evidence="6">
    <location>
        <position position="106"/>
    </location>
    <ligand>
        <name>a divalent metal cation</name>
        <dbReference type="ChEBI" id="CHEBI:60240"/>
        <label>2</label>
        <note>catalytic</note>
    </ligand>
</feature>
<dbReference type="PRINTS" id="PR00599">
    <property type="entry name" value="MAPEPTIDASE"/>
</dbReference>
<keyword evidence="3 6" id="KW-0645">Protease</keyword>
<dbReference type="PROSITE" id="PS00680">
    <property type="entry name" value="MAP_1"/>
    <property type="match status" value="1"/>
</dbReference>
<dbReference type="GO" id="GO:0046872">
    <property type="term" value="F:metal ion binding"/>
    <property type="evidence" value="ECO:0007669"/>
    <property type="project" value="UniProtKB-UniRule"/>
</dbReference>
<dbReference type="PANTHER" id="PTHR43330:SF27">
    <property type="entry name" value="METHIONINE AMINOPEPTIDASE"/>
    <property type="match status" value="1"/>
</dbReference>
<accession>A0A1M5TGS4</accession>
<feature type="binding site" evidence="6">
    <location>
        <position position="176"/>
    </location>
    <ligand>
        <name>substrate</name>
    </ligand>
</feature>
<dbReference type="OrthoDB" id="9802055at2"/>
<reference evidence="10" key="1">
    <citation type="submission" date="2016-11" db="EMBL/GenBank/DDBJ databases">
        <authorList>
            <person name="Varghese N."/>
            <person name="Submissions S."/>
        </authorList>
    </citation>
    <scope>NUCLEOTIDE SEQUENCE [LARGE SCALE GENOMIC DNA]</scope>
    <source>
        <strain evidence="10">DSM 15807</strain>
    </source>
</reference>
<dbReference type="InterPro" id="IPR000994">
    <property type="entry name" value="Pept_M24"/>
</dbReference>
<dbReference type="GO" id="GO:0004239">
    <property type="term" value="F:initiator methionyl aminopeptidase activity"/>
    <property type="evidence" value="ECO:0007669"/>
    <property type="project" value="UniProtKB-UniRule"/>
</dbReference>
<comment type="catalytic activity">
    <reaction evidence="6 7">
        <text>Release of N-terminal amino acids, preferentially methionine, from peptides and arylamides.</text>
        <dbReference type="EC" id="3.4.11.18"/>
    </reaction>
</comment>
<dbReference type="STRING" id="1123380.SAMN02745199_1298"/>
<feature type="binding site" evidence="6">
    <location>
        <position position="95"/>
    </location>
    <ligand>
        <name>a divalent metal cation</name>
        <dbReference type="ChEBI" id="CHEBI:60240"/>
        <label>1</label>
    </ligand>
</feature>
<evidence type="ECO:0000256" key="3">
    <source>
        <dbReference type="ARBA" id="ARBA00022670"/>
    </source>
</evidence>
<gene>
    <name evidence="6" type="primary">map</name>
    <name evidence="9" type="ORF">SAMN02745199_1298</name>
</gene>
<dbReference type="HAMAP" id="MF_01974">
    <property type="entry name" value="MetAP_1"/>
    <property type="match status" value="1"/>
</dbReference>
<dbReference type="InterPro" id="IPR002467">
    <property type="entry name" value="Pept_M24A_MAP1"/>
</dbReference>
<feature type="domain" description="Peptidase M24" evidence="8">
    <location>
        <begin position="11"/>
        <end position="239"/>
    </location>
</feature>
<dbReference type="GO" id="GO:0006508">
    <property type="term" value="P:proteolysis"/>
    <property type="evidence" value="ECO:0007669"/>
    <property type="project" value="UniProtKB-KW"/>
</dbReference>
<keyword evidence="2 6" id="KW-0031">Aminopeptidase</keyword>
<feature type="binding site" evidence="6">
    <location>
        <position position="106"/>
    </location>
    <ligand>
        <name>a divalent metal cation</name>
        <dbReference type="ChEBI" id="CHEBI:60240"/>
        <label>1</label>
    </ligand>
</feature>
<evidence type="ECO:0000313" key="9">
    <source>
        <dbReference type="EMBL" id="SHH49868.1"/>
    </source>
</evidence>
<feature type="binding site" evidence="6">
    <location>
        <position position="233"/>
    </location>
    <ligand>
        <name>a divalent metal cation</name>
        <dbReference type="ChEBI" id="CHEBI:60240"/>
        <label>2</label>
        <note>catalytic</note>
    </ligand>
</feature>
<feature type="binding site" evidence="6">
    <location>
        <position position="169"/>
    </location>
    <ligand>
        <name>a divalent metal cation</name>
        <dbReference type="ChEBI" id="CHEBI:60240"/>
        <label>2</label>
        <note>catalytic</note>
    </ligand>
</feature>
<dbReference type="Proteomes" id="UP000242592">
    <property type="component" value="Unassembled WGS sequence"/>
</dbReference>
<dbReference type="AlphaFoldDB" id="A0A1M5TGS4"/>
<proteinExistence type="inferred from homology"/>
<dbReference type="PANTHER" id="PTHR43330">
    <property type="entry name" value="METHIONINE AMINOPEPTIDASE"/>
    <property type="match status" value="1"/>
</dbReference>
<dbReference type="InterPro" id="IPR001714">
    <property type="entry name" value="Pept_M24_MAP"/>
</dbReference>